<evidence type="ECO:0000313" key="4">
    <source>
        <dbReference type="Proteomes" id="UP000186547"/>
    </source>
</evidence>
<dbReference type="EMBL" id="CP019285">
    <property type="protein sequence ID" value="APW97695.1"/>
    <property type="molecule type" value="Genomic_DNA"/>
</dbReference>
<dbReference type="Proteomes" id="UP000011555">
    <property type="component" value="Unassembled WGS sequence"/>
</dbReference>
<gene>
    <name evidence="2" type="ORF">C445_01696</name>
    <name evidence="1" type="ORF">CHINAEXTREME_07875</name>
</gene>
<evidence type="ECO:0000313" key="2">
    <source>
        <dbReference type="EMBL" id="EMA37560.1"/>
    </source>
</evidence>
<reference evidence="1" key="3">
    <citation type="submission" date="2017-01" db="EMBL/GenBank/DDBJ databases">
        <authorList>
            <person name="Mah S.A."/>
            <person name="Swanson W.J."/>
            <person name="Moy G.W."/>
            <person name="Vacquier V.D."/>
        </authorList>
    </citation>
    <scope>NUCLEOTIDE SEQUENCE</scope>
    <source>
        <strain evidence="1">AJ5</strain>
    </source>
</reference>
<protein>
    <submittedName>
        <fullName evidence="2">Uncharacterized protein</fullName>
    </submittedName>
</protein>
<dbReference type="RefSeq" id="WP_007140097.1">
    <property type="nucleotide sequence ID" value="NZ_AOLZ01000012.1"/>
</dbReference>
<accession>M0LZM2</accession>
<dbReference type="AlphaFoldDB" id="M0LZM2"/>
<reference evidence="1 4" key="1">
    <citation type="journal article" date="2011" name="J. Bacteriol.">
        <title>Genome sequence of Halobiforma lacisalsi AJ5, an extremely halophilic archaeon which harbors a bop gene.</title>
        <authorList>
            <person name="Jiang X."/>
            <person name="Wang S."/>
            <person name="Cheng H."/>
            <person name="Huo Y."/>
            <person name="Zhang X."/>
            <person name="Zhu X."/>
            <person name="Han X."/>
            <person name="Ni P."/>
            <person name="Wu M."/>
        </authorList>
    </citation>
    <scope>NUCLEOTIDE SEQUENCE [LARGE SCALE GENOMIC DNA]</scope>
    <source>
        <strain evidence="1 4">AJ5</strain>
    </source>
</reference>
<dbReference type="STRING" id="358396.CHINAEXTREME_07875"/>
<dbReference type="EMBL" id="AOLZ01000012">
    <property type="protein sequence ID" value="EMA37560.1"/>
    <property type="molecule type" value="Genomic_DNA"/>
</dbReference>
<dbReference type="eggNOG" id="arCOG04754">
    <property type="taxonomic scope" value="Archaea"/>
</dbReference>
<organism evidence="2 3">
    <name type="scientific">Natronobacterium lacisalsi AJ5</name>
    <dbReference type="NCBI Taxonomy" id="358396"/>
    <lineage>
        <taxon>Archaea</taxon>
        <taxon>Methanobacteriati</taxon>
        <taxon>Methanobacteriota</taxon>
        <taxon>Stenosarchaea group</taxon>
        <taxon>Halobacteria</taxon>
        <taxon>Halobacteriales</taxon>
        <taxon>Natrialbaceae</taxon>
        <taxon>Natronobacterium</taxon>
    </lineage>
</organism>
<proteinExistence type="predicted"/>
<dbReference type="Gene3D" id="1.10.150.20">
    <property type="entry name" value="5' to 3' exonuclease, C-terminal subdomain"/>
    <property type="match status" value="1"/>
</dbReference>
<keyword evidence="3" id="KW-1185">Reference proteome</keyword>
<dbReference type="SUPFAM" id="SSF47781">
    <property type="entry name" value="RuvA domain 2-like"/>
    <property type="match status" value="1"/>
</dbReference>
<name>M0LZM2_NATLA</name>
<dbReference type="Proteomes" id="UP000186547">
    <property type="component" value="Chromosome"/>
</dbReference>
<dbReference type="GeneID" id="30921033"/>
<evidence type="ECO:0000313" key="1">
    <source>
        <dbReference type="EMBL" id="APW97695.1"/>
    </source>
</evidence>
<reference evidence="2 3" key="2">
    <citation type="journal article" date="2014" name="PLoS Genet.">
        <title>Phylogenetically driven sequencing of extremely halophilic archaea reveals strategies for static and dynamic osmo-response.</title>
        <authorList>
            <person name="Becker E.A."/>
            <person name="Seitzer P.M."/>
            <person name="Tritt A."/>
            <person name="Larsen D."/>
            <person name="Krusor M."/>
            <person name="Yao A.I."/>
            <person name="Wu D."/>
            <person name="Madern D."/>
            <person name="Eisen J.A."/>
            <person name="Darling A.E."/>
            <person name="Facciotti M.T."/>
        </authorList>
    </citation>
    <scope>NUCLEOTIDE SEQUENCE [LARGE SCALE GENOMIC DNA]</scope>
    <source>
        <strain evidence="2 3">AJ5</strain>
    </source>
</reference>
<evidence type="ECO:0000313" key="3">
    <source>
        <dbReference type="Proteomes" id="UP000011555"/>
    </source>
</evidence>
<dbReference type="InterPro" id="IPR010994">
    <property type="entry name" value="RuvA_2-like"/>
</dbReference>
<dbReference type="PATRIC" id="fig|358396.7.peg.342"/>
<sequence length="80" mass="8990">MDPIEIRETIPALEFHLDDRNDRIRAVIEDVSGVGPATSKAIAREYDSLADLRGTGWDRLESVPLPVLKVTFLIHSIYNT</sequence>
<dbReference type="KEGG" id="hlc:CHINAEXTREME07875"/>